<evidence type="ECO:0000256" key="1">
    <source>
        <dbReference type="SAM" id="Coils"/>
    </source>
</evidence>
<sequence>MWKDLVSLTDNGLQVIASLPSGVEVRKNLTRSGLTDGLGMVGAEHFFLFEQALDDFISLATSAHPDAQNPHVIAEKKDAQACLILSEQDLLASMRVIGAYGGKPLGGVQLIQLLQQENVTKGINKLALKKVLIMSHQLKPGEEFVQAVAQGKPPINGKDARFIPLVKDAKKQRLTPQERGGKVDMLDLGGTINVAENQPLMKRIPSTKGTDGITVQGKLIPAKPGKDAMLKESKGSVISAQDPNILIADRCGMPIISDRSVEVDDVLSLSSIGVATGHIKFKGNVVVRGNIESDMIVRATGNLIVDGFIESADVQVKGDIEVKKGIIGHNVSEGETRSCLVKAGGSIRANYAQFSELQAAQDIHLSVHCLNNEIRVGGDLVVCDSNDRQGTLSGGSAKIGGKVICVNLGVEGDTATSVELFAHYQKHKARQTKLKECYKQAQEGTMNAIRKELEFKKRPKGERNEQERDTIDRLKQNANKRLEQVKEAKEVHDTQLEMLLERNTLVVKSRVFTHVTVLFGSEKVITKRTHGASTFSFNGYAIKCQSLFDKEALEEEL</sequence>
<dbReference type="OrthoDB" id="5807941at2"/>
<evidence type="ECO:0000313" key="4">
    <source>
        <dbReference type="Proteomes" id="UP000273252"/>
    </source>
</evidence>
<dbReference type="Pfam" id="PF03961">
    <property type="entry name" value="FapA"/>
    <property type="match status" value="1"/>
</dbReference>
<dbReference type="InterPro" id="IPR046866">
    <property type="entry name" value="FapA_N"/>
</dbReference>
<protein>
    <submittedName>
        <fullName evidence="3">DUF342 domain-containing protein</fullName>
    </submittedName>
</protein>
<evidence type="ECO:0000313" key="3">
    <source>
        <dbReference type="EMBL" id="RJX66204.1"/>
    </source>
</evidence>
<dbReference type="AlphaFoldDB" id="A0A3A6QKI4"/>
<dbReference type="Pfam" id="PF20250">
    <property type="entry name" value="FapA_N"/>
    <property type="match status" value="1"/>
</dbReference>
<comment type="caution">
    <text evidence="3">The sequence shown here is derived from an EMBL/GenBank/DDBJ whole genome shotgun (WGS) entry which is preliminary data.</text>
</comment>
<dbReference type="InterPro" id="IPR005646">
    <property type="entry name" value="FapA"/>
</dbReference>
<reference evidence="3 4" key="1">
    <citation type="submission" date="2018-08" db="EMBL/GenBank/DDBJ databases">
        <title>Vibrio isolated from the Eastern China Marginal Seas.</title>
        <authorList>
            <person name="Li Y."/>
        </authorList>
    </citation>
    <scope>NUCLEOTIDE SEQUENCE [LARGE SCALE GENOMIC DNA]</scope>
    <source>
        <strain evidence="3 4">BEI233</strain>
    </source>
</reference>
<dbReference type="EMBL" id="QVMU01000029">
    <property type="protein sequence ID" value="RJX66204.1"/>
    <property type="molecule type" value="Genomic_DNA"/>
</dbReference>
<dbReference type="InterPro" id="IPR046865">
    <property type="entry name" value="FapA_b_solenoid"/>
</dbReference>
<gene>
    <name evidence="3" type="ORF">DZ860_20445</name>
</gene>
<feature type="coiled-coil region" evidence="1">
    <location>
        <begin position="464"/>
        <end position="502"/>
    </location>
</feature>
<feature type="domain" description="Flagellar Assembly Protein A N-terminal region" evidence="2">
    <location>
        <begin position="84"/>
        <end position="258"/>
    </location>
</feature>
<name>A0A3A6QKI4_9VIBR</name>
<dbReference type="Proteomes" id="UP000273252">
    <property type="component" value="Unassembled WGS sequence"/>
</dbReference>
<evidence type="ECO:0000259" key="2">
    <source>
        <dbReference type="Pfam" id="PF20250"/>
    </source>
</evidence>
<dbReference type="PANTHER" id="PTHR38032:SF1">
    <property type="entry name" value="RNA-BINDING PROTEIN KHPB N-TERMINAL DOMAIN-CONTAINING PROTEIN"/>
    <property type="match status" value="1"/>
</dbReference>
<proteinExistence type="predicted"/>
<dbReference type="RefSeq" id="WP_120034827.1">
    <property type="nucleotide sequence ID" value="NZ_QVMU01000029.1"/>
</dbReference>
<keyword evidence="4" id="KW-1185">Reference proteome</keyword>
<keyword evidence="1" id="KW-0175">Coiled coil</keyword>
<accession>A0A3A6QKI4</accession>
<dbReference type="PANTHER" id="PTHR38032">
    <property type="entry name" value="POLYMERASE-RELATED"/>
    <property type="match status" value="1"/>
</dbReference>
<organism evidence="3 4">
    <name type="scientific">Vibrio sinensis</name>
    <dbReference type="NCBI Taxonomy" id="2302434"/>
    <lineage>
        <taxon>Bacteria</taxon>
        <taxon>Pseudomonadati</taxon>
        <taxon>Pseudomonadota</taxon>
        <taxon>Gammaproteobacteria</taxon>
        <taxon>Vibrionales</taxon>
        <taxon>Vibrionaceae</taxon>
        <taxon>Vibrio</taxon>
    </lineage>
</organism>